<dbReference type="RefSeq" id="WP_046177972.1">
    <property type="nucleotide sequence ID" value="NZ_CABEIY010000006.1"/>
</dbReference>
<dbReference type="Pfam" id="PF09681">
    <property type="entry name" value="Phage_rep_org_N"/>
    <property type="match status" value="1"/>
</dbReference>
<evidence type="ECO:0000313" key="3">
    <source>
        <dbReference type="EMBL" id="VTT23190.1"/>
    </source>
</evidence>
<feature type="domain" description="Phage conserved hypothetical protein C-terminal" evidence="1">
    <location>
        <begin position="196"/>
        <end position="266"/>
    </location>
</feature>
<dbReference type="Pfam" id="PF09524">
    <property type="entry name" value="Phg_2220_C"/>
    <property type="match status" value="1"/>
</dbReference>
<evidence type="ECO:0000313" key="4">
    <source>
        <dbReference type="Proteomes" id="UP000339049"/>
    </source>
</evidence>
<name>A0AAE9R1D1_STREQ</name>
<proteinExistence type="predicted"/>
<sequence>MAGREKTYYFLKLEKDFFEKKEIQLLRKIAGGDTYTIIYLKMLLMALADEGVFYFENIGDNVAEEVALTIREDPENVEVTLAFLQKKGLLEIMEADKYYLNSTPEMVGQITSNALRQRRFQAKKKQLALENNAPLTQDNVEIDIEKDLDKDLDKEREKESILSGKPDYVFPDWLTDSMIEEIKRGHPKKYLVRTPLAYLNHTVGKNYKYLDKNLKPIIARLKEGYTLEEFKHVIDVKTADWKNNPEFSKYLRPETLFGSKFDSYLNQKSKHIRADSENNFPDLPF</sequence>
<dbReference type="EMBL" id="CABEIY010000006">
    <property type="protein sequence ID" value="VTT23190.1"/>
    <property type="molecule type" value="Genomic_DNA"/>
</dbReference>
<evidence type="ECO:0000259" key="2">
    <source>
        <dbReference type="Pfam" id="PF09681"/>
    </source>
</evidence>
<dbReference type="NCBIfam" id="TIGR02220">
    <property type="entry name" value="phg_TIGR02220"/>
    <property type="match status" value="1"/>
</dbReference>
<organism evidence="3 4">
    <name type="scientific">Streptococcus dysgalactiae subsp. equisimilis</name>
    <name type="common">Streptococcus equisimilis</name>
    <dbReference type="NCBI Taxonomy" id="119602"/>
    <lineage>
        <taxon>Bacteria</taxon>
        <taxon>Bacillati</taxon>
        <taxon>Bacillota</taxon>
        <taxon>Bacilli</taxon>
        <taxon>Lactobacillales</taxon>
        <taxon>Streptococcaceae</taxon>
        <taxon>Streptococcus</taxon>
    </lineage>
</organism>
<dbReference type="InterPro" id="IPR010056">
    <property type="entry name" value="Phage_rep_org__N"/>
</dbReference>
<protein>
    <submittedName>
        <fullName evidence="3">Phage-associated protein</fullName>
    </submittedName>
</protein>
<accession>A0AAE9R1D1</accession>
<dbReference type="InterPro" id="IPR011741">
    <property type="entry name" value="Phg_2220_C"/>
</dbReference>
<reference evidence="3 4" key="1">
    <citation type="submission" date="2019-05" db="EMBL/GenBank/DDBJ databases">
        <authorList>
            <consortium name="Pathogen Informatics"/>
        </authorList>
    </citation>
    <scope>NUCLEOTIDE SEQUENCE [LARGE SCALE GENOMIC DNA]</scope>
    <source>
        <strain evidence="3 4">NCTC11557</strain>
    </source>
</reference>
<dbReference type="NCBIfam" id="TIGR01714">
    <property type="entry name" value="phage_rep_org_N"/>
    <property type="match status" value="1"/>
</dbReference>
<evidence type="ECO:0000259" key="1">
    <source>
        <dbReference type="Pfam" id="PF09524"/>
    </source>
</evidence>
<dbReference type="Proteomes" id="UP000339049">
    <property type="component" value="Unassembled WGS sequence"/>
</dbReference>
<dbReference type="AlphaFoldDB" id="A0AAE9R1D1"/>
<comment type="caution">
    <text evidence="3">The sequence shown here is derived from an EMBL/GenBank/DDBJ whole genome shotgun (WGS) entry which is preliminary data.</text>
</comment>
<feature type="domain" description="Phage replisome organiser N-terminal" evidence="2">
    <location>
        <begin position="10"/>
        <end position="126"/>
    </location>
</feature>
<gene>
    <name evidence="3" type="ORF">NCTC11557_00592</name>
</gene>